<feature type="region of interest" description="Disordered" evidence="1">
    <location>
        <begin position="469"/>
        <end position="500"/>
    </location>
</feature>
<dbReference type="PANTHER" id="PTHR46579:SF1">
    <property type="entry name" value="F5_8 TYPE C DOMAIN-CONTAINING PROTEIN"/>
    <property type="match status" value="1"/>
</dbReference>
<reference evidence="2" key="1">
    <citation type="submission" date="2017-12" db="EMBL/GenBank/DDBJ databases">
        <title>Gene loss provides genomic basis for host adaptation in cereal stripe rust fungi.</title>
        <authorList>
            <person name="Xia C."/>
        </authorList>
    </citation>
    <scope>NUCLEOTIDE SEQUENCE [LARGE SCALE GENOMIC DNA]</scope>
    <source>
        <strain evidence="2">93-210</strain>
    </source>
</reference>
<evidence type="ECO:0000313" key="3">
    <source>
        <dbReference type="Proteomes" id="UP000239156"/>
    </source>
</evidence>
<keyword evidence="3" id="KW-1185">Reference proteome</keyword>
<comment type="caution">
    <text evidence="2">The sequence shown here is derived from an EMBL/GenBank/DDBJ whole genome shotgun (WGS) entry which is preliminary data.</text>
</comment>
<feature type="compositionally biased region" description="Polar residues" evidence="1">
    <location>
        <begin position="473"/>
        <end position="485"/>
    </location>
</feature>
<dbReference type="VEuPathDB" id="FungiDB:PSTT_02327"/>
<dbReference type="EMBL" id="PKSL01000014">
    <property type="protein sequence ID" value="POW15189.1"/>
    <property type="molecule type" value="Genomic_DNA"/>
</dbReference>
<dbReference type="VEuPathDB" id="FungiDB:PSHT_16458"/>
<organism evidence="2 3">
    <name type="scientific">Puccinia striiformis</name>
    <dbReference type="NCBI Taxonomy" id="27350"/>
    <lineage>
        <taxon>Eukaryota</taxon>
        <taxon>Fungi</taxon>
        <taxon>Dikarya</taxon>
        <taxon>Basidiomycota</taxon>
        <taxon>Pucciniomycotina</taxon>
        <taxon>Pucciniomycetes</taxon>
        <taxon>Pucciniales</taxon>
        <taxon>Pucciniaceae</taxon>
        <taxon>Puccinia</taxon>
    </lineage>
</organism>
<sequence>MLLTTCQYLFCRQSIAVSNAQLQALGSLDANILPDGSDSKRQPMLPKTINTVLSYLSIQPCFTEKICCPSCFCLYEIGQQPDKCEFKSTSRSATCGQPLKSSSLQKGGGTDYDPAIFVTQSLIDWLRKFLHRPGMEDLLDQSLHPSSSDKMSDIWDASAWKGYKDANGSSFTKQSGNLVFSLNVDWFNPLGNKLAGKKISLGTIAMTCYNLPPHLRTRPENMFLAGLMPGPKEPSLEQINHLLGPLVAELEDLWKGVLISSTPRHPLYGRIVRVRLGPIICDLPAIRKVLGFAGHSAKNHLCSYCLVRKDTINGADLASFKSRENSKQKQHALRWKKADTHAERKQIVKKYGVRFSILWNLPYLNLVTHGIVEPMHNIFLGLLKHHGQSLLGLKKVAKGKGRQKKDDVDSEEDWSNSSDPENIETDEVSEEEQTFNTCHPKKCDDQWASCLEELEKLGLSTDVAPEDSIAHPGNNTSPIHGSTTPEFPGERCQPSTENNPLAIRQPPKLLVFSRPKRLKFLTQVVQESHLPSSVERVPLTVGTAAGGKLKADNWMVLFKYILVPTLALVIHEDDPPEENLHDQFSTLLHLVSIINLVKRHQITHQNITALRYHLKAY</sequence>
<accession>A0A2S4W0B5</accession>
<gene>
    <name evidence="2" type="ORF">PSTT_02327</name>
</gene>
<protein>
    <recommendedName>
        <fullName evidence="4">Transposase domain-containing protein</fullName>
    </recommendedName>
</protein>
<feature type="region of interest" description="Disordered" evidence="1">
    <location>
        <begin position="396"/>
        <end position="437"/>
    </location>
</feature>
<dbReference type="Proteomes" id="UP000239156">
    <property type="component" value="Unassembled WGS sequence"/>
</dbReference>
<feature type="compositionally biased region" description="Acidic residues" evidence="1">
    <location>
        <begin position="421"/>
        <end position="433"/>
    </location>
</feature>
<dbReference type="Pfam" id="PF02992">
    <property type="entry name" value="Transposase_21"/>
    <property type="match status" value="1"/>
</dbReference>
<proteinExistence type="predicted"/>
<dbReference type="PANTHER" id="PTHR46579">
    <property type="entry name" value="F5/8 TYPE C DOMAIN-CONTAINING PROTEIN-RELATED"/>
    <property type="match status" value="1"/>
</dbReference>
<evidence type="ECO:0000256" key="1">
    <source>
        <dbReference type="SAM" id="MobiDB-lite"/>
    </source>
</evidence>
<dbReference type="InterPro" id="IPR004242">
    <property type="entry name" value="Transposase_21"/>
</dbReference>
<name>A0A2S4W0B5_9BASI</name>
<evidence type="ECO:0000313" key="2">
    <source>
        <dbReference type="EMBL" id="POW15189.1"/>
    </source>
</evidence>
<dbReference type="AlphaFoldDB" id="A0A2S4W0B5"/>
<evidence type="ECO:0008006" key="4">
    <source>
        <dbReference type="Google" id="ProtNLM"/>
    </source>
</evidence>